<feature type="domain" description="Bulb-type lectin" evidence="2">
    <location>
        <begin position="145"/>
        <end position="256"/>
    </location>
</feature>
<feature type="signal peptide" evidence="1">
    <location>
        <begin position="1"/>
        <end position="17"/>
    </location>
</feature>
<dbReference type="GO" id="GO:0051707">
    <property type="term" value="P:response to other organism"/>
    <property type="evidence" value="ECO:0007669"/>
    <property type="project" value="UniProtKB-ARBA"/>
</dbReference>
<reference evidence="3" key="1">
    <citation type="journal article" date="1996" name="Plant Mol. Biol.">
        <title>Molecular cloning of the lectin and a lectin-related protein from common Solomon's seal (Polygonatum multiflorum).</title>
        <authorList>
            <person name="Van Damme E.J."/>
            <person name="Barre A."/>
            <person name="Rouge P."/>
            <person name="Van Leuven F."/>
            <person name="Balzarini J."/>
            <person name="Peumans W.J."/>
        </authorList>
    </citation>
    <scope>NUCLEOTIDE SEQUENCE</scope>
    <source>
        <tissue evidence="3">Buds</tissue>
    </source>
</reference>
<sequence length="291" mass="31368">LLTTTLFVFISSTRSLASTNVLYSDVGNAILNAKESLIYGDYRLDMQSDCNLVLYNKAAPYWASGTRWSWGGNCHLNLQSNGELVMYAYLGRTRIAIWRSGIISATGSYALVLKYDGALHVHGPSLWSTNATGPTTPTTASWSIDSTLWSGDVATIGPTIANGDYKLELLDTCNLTLSNTKTGQVLWYTNTTDWVHDCYVNIEGNGELKIKYLGGATLWSNKVGAGYTNNYVLGLRPDGKLDTYNAPIWSPTIGPGVHVAPAVYNASSNAVAAEGNGEKIAMVTGRAKNST</sequence>
<feature type="non-terminal residue" evidence="3">
    <location>
        <position position="1"/>
    </location>
</feature>
<dbReference type="InterPro" id="IPR036426">
    <property type="entry name" value="Bulb-type_lectin_dom_sf"/>
</dbReference>
<evidence type="ECO:0000259" key="2">
    <source>
        <dbReference type="PROSITE" id="PS50927"/>
    </source>
</evidence>
<dbReference type="AlphaFoldDB" id="O24273"/>
<accession>O24273</accession>
<keyword evidence="1" id="KW-0732">Signal</keyword>
<proteinExistence type="evidence at transcript level"/>
<reference evidence="3" key="2">
    <citation type="submission" date="1996-01" db="EMBL/GenBank/DDBJ databases">
        <authorList>
            <person name="Van Damme E.J.M."/>
        </authorList>
    </citation>
    <scope>NUCLEOTIDE SEQUENCE</scope>
    <source>
        <tissue evidence="3">Buds</tissue>
    </source>
</reference>
<dbReference type="InterPro" id="IPR001480">
    <property type="entry name" value="Bulb-type_lectin_dom"/>
</dbReference>
<dbReference type="CDD" id="cd00028">
    <property type="entry name" value="B_lectin"/>
    <property type="match status" value="1"/>
</dbReference>
<organism evidence="3">
    <name type="scientific">Polygonatum multiflorum</name>
    <name type="common">Solomon's seal</name>
    <name type="synonym">Convallaria multiflora</name>
    <dbReference type="NCBI Taxonomy" id="45371"/>
    <lineage>
        <taxon>Eukaryota</taxon>
        <taxon>Viridiplantae</taxon>
        <taxon>Streptophyta</taxon>
        <taxon>Embryophyta</taxon>
        <taxon>Tracheophyta</taxon>
        <taxon>Spermatophyta</taxon>
        <taxon>Magnoliopsida</taxon>
        <taxon>Liliopsida</taxon>
        <taxon>Asparagales</taxon>
        <taxon>Asparagaceae</taxon>
        <taxon>Nolinoideae</taxon>
        <taxon>Polygonatum</taxon>
    </lineage>
</organism>
<protein>
    <submittedName>
        <fullName evidence="3">Lectin-like protein</fullName>
    </submittedName>
</protein>
<dbReference type="SUPFAM" id="SSF51110">
    <property type="entry name" value="alpha-D-mannose-specific plant lectins"/>
    <property type="match status" value="2"/>
</dbReference>
<dbReference type="PROSITE" id="PS50927">
    <property type="entry name" value="BULB_LECTIN"/>
    <property type="match status" value="2"/>
</dbReference>
<dbReference type="Gene3D" id="2.90.10.10">
    <property type="entry name" value="Bulb-type lectin domain"/>
    <property type="match status" value="2"/>
</dbReference>
<evidence type="ECO:0000256" key="1">
    <source>
        <dbReference type="SAM" id="SignalP"/>
    </source>
</evidence>
<evidence type="ECO:0000313" key="3">
    <source>
        <dbReference type="EMBL" id="AAC49412.1"/>
    </source>
</evidence>
<feature type="domain" description="Bulb-type lectin" evidence="2">
    <location>
        <begin position="22"/>
        <end position="134"/>
    </location>
</feature>
<dbReference type="SMART" id="SM00108">
    <property type="entry name" value="B_lectin"/>
    <property type="match status" value="2"/>
</dbReference>
<feature type="chain" id="PRO_5004157771" evidence="1">
    <location>
        <begin position="18"/>
        <end position="291"/>
    </location>
</feature>
<name>O24273_POLML</name>
<dbReference type="EMBL" id="U44774">
    <property type="protein sequence ID" value="AAC49412.1"/>
    <property type="molecule type" value="mRNA"/>
</dbReference>